<feature type="transmembrane region" description="Helical" evidence="1">
    <location>
        <begin position="121"/>
        <end position="141"/>
    </location>
</feature>
<protein>
    <submittedName>
        <fullName evidence="2">Uncharacterized protein</fullName>
    </submittedName>
</protein>
<comment type="caution">
    <text evidence="2">The sequence shown here is derived from an EMBL/GenBank/DDBJ whole genome shotgun (WGS) entry which is preliminary data.</text>
</comment>
<dbReference type="Proteomes" id="UP000274046">
    <property type="component" value="Unassembled WGS sequence"/>
</dbReference>
<dbReference type="EMBL" id="RBEE01000012">
    <property type="protein sequence ID" value="RNL54109.1"/>
    <property type="molecule type" value="Genomic_DNA"/>
</dbReference>
<evidence type="ECO:0000313" key="3">
    <source>
        <dbReference type="Proteomes" id="UP000274046"/>
    </source>
</evidence>
<reference evidence="2 3" key="1">
    <citation type="submission" date="2018-10" db="EMBL/GenBank/DDBJ databases">
        <title>Genome sequencing of Pedobacter jejuensis TNB23.</title>
        <authorList>
            <person name="Cho Y.-J."/>
            <person name="Cho A."/>
            <person name="Kim O.-S."/>
        </authorList>
    </citation>
    <scope>NUCLEOTIDE SEQUENCE [LARGE SCALE GENOMIC DNA]</scope>
    <source>
        <strain evidence="2 3">TNB23</strain>
    </source>
</reference>
<name>A0A3N0BWL9_9SPHI</name>
<dbReference type="AlphaFoldDB" id="A0A3N0BWL9"/>
<feature type="transmembrane region" description="Helical" evidence="1">
    <location>
        <begin position="153"/>
        <end position="176"/>
    </location>
</feature>
<keyword evidence="1" id="KW-0472">Membrane</keyword>
<proteinExistence type="predicted"/>
<evidence type="ECO:0000256" key="1">
    <source>
        <dbReference type="SAM" id="Phobius"/>
    </source>
</evidence>
<accession>A0A3N0BWL9</accession>
<keyword evidence="1" id="KW-1133">Transmembrane helix</keyword>
<keyword evidence="3" id="KW-1185">Reference proteome</keyword>
<gene>
    <name evidence="2" type="ORF">D7004_08390</name>
</gene>
<keyword evidence="1" id="KW-0812">Transmembrane</keyword>
<feature type="transmembrane region" description="Helical" evidence="1">
    <location>
        <begin position="188"/>
        <end position="208"/>
    </location>
</feature>
<organism evidence="2 3">
    <name type="scientific">Pedobacter jejuensis</name>
    <dbReference type="NCBI Taxonomy" id="1268550"/>
    <lineage>
        <taxon>Bacteria</taxon>
        <taxon>Pseudomonadati</taxon>
        <taxon>Bacteroidota</taxon>
        <taxon>Sphingobacteriia</taxon>
        <taxon>Sphingobacteriales</taxon>
        <taxon>Sphingobacteriaceae</taxon>
        <taxon>Pedobacter</taxon>
    </lineage>
</organism>
<sequence length="220" mass="25514">MELTMEQRQEISDYISTAVKYRETYYELYDHIINALNDSDEVYCLNHVAIIINRDFGGFKNIQLTETNYQKQLNKKYISYFRSEMLSSFSYPGILNNAMIFALCIIIYFGKKNQPFNLGSMLVAIQLSLSIICLFGFYKIVANRLKFLRYSILDNFLGYLCSFGLVLINSFLSVFISKDGLFDISVDSKLILALTLFFFGSLYARTFIKIYNQKLNVLAI</sequence>
<feature type="transmembrane region" description="Helical" evidence="1">
    <location>
        <begin position="89"/>
        <end position="109"/>
    </location>
</feature>
<evidence type="ECO:0000313" key="2">
    <source>
        <dbReference type="EMBL" id="RNL54109.1"/>
    </source>
</evidence>
<dbReference type="OrthoDB" id="792396at2"/>